<dbReference type="AlphaFoldDB" id="A0AAV2Z4S5"/>
<evidence type="ECO:0000313" key="4">
    <source>
        <dbReference type="Proteomes" id="UP001146120"/>
    </source>
</evidence>
<feature type="transmembrane region" description="Helical" evidence="2">
    <location>
        <begin position="20"/>
        <end position="46"/>
    </location>
</feature>
<sequence>MTHSTATPSEEARSSECRVNAIALSLLLWLLWLWLAMSDVIAVVMVSRIELNEIKEPEANEATDDPQPVAAPAPRKLRSYSLPALSFSLTWPLGREPQASQQDVDAAPETEAEPDMEQTDEEQHEAQSSDK</sequence>
<dbReference type="EMBL" id="DAKRPA010000032">
    <property type="protein sequence ID" value="DBA02368.1"/>
    <property type="molecule type" value="Genomic_DNA"/>
</dbReference>
<proteinExistence type="predicted"/>
<evidence type="ECO:0000256" key="1">
    <source>
        <dbReference type="SAM" id="MobiDB-lite"/>
    </source>
</evidence>
<keyword evidence="2" id="KW-0812">Transmembrane</keyword>
<keyword evidence="2" id="KW-1133">Transmembrane helix</keyword>
<feature type="region of interest" description="Disordered" evidence="1">
    <location>
        <begin position="96"/>
        <end position="131"/>
    </location>
</feature>
<evidence type="ECO:0000313" key="3">
    <source>
        <dbReference type="EMBL" id="DBA02368.1"/>
    </source>
</evidence>
<reference evidence="3" key="1">
    <citation type="submission" date="2022-11" db="EMBL/GenBank/DDBJ databases">
        <authorList>
            <person name="Morgan W.R."/>
            <person name="Tartar A."/>
        </authorList>
    </citation>
    <scope>NUCLEOTIDE SEQUENCE</scope>
    <source>
        <strain evidence="3">ARSEF 373</strain>
    </source>
</reference>
<dbReference type="Proteomes" id="UP001146120">
    <property type="component" value="Unassembled WGS sequence"/>
</dbReference>
<comment type="caution">
    <text evidence="3">The sequence shown here is derived from an EMBL/GenBank/DDBJ whole genome shotgun (WGS) entry which is preliminary data.</text>
</comment>
<accession>A0AAV2Z4S5</accession>
<protein>
    <submittedName>
        <fullName evidence="3">Uncharacterized protein</fullName>
    </submittedName>
</protein>
<evidence type="ECO:0000256" key="2">
    <source>
        <dbReference type="SAM" id="Phobius"/>
    </source>
</evidence>
<gene>
    <name evidence="3" type="ORF">N0F65_007187</name>
</gene>
<organism evidence="3 4">
    <name type="scientific">Lagenidium giganteum</name>
    <dbReference type="NCBI Taxonomy" id="4803"/>
    <lineage>
        <taxon>Eukaryota</taxon>
        <taxon>Sar</taxon>
        <taxon>Stramenopiles</taxon>
        <taxon>Oomycota</taxon>
        <taxon>Peronosporomycetes</taxon>
        <taxon>Pythiales</taxon>
        <taxon>Pythiaceae</taxon>
    </lineage>
</organism>
<reference evidence="3" key="2">
    <citation type="journal article" date="2023" name="Microbiol Resour">
        <title>Decontamination and Annotation of the Draft Genome Sequence of the Oomycete Lagenidium giganteum ARSEF 373.</title>
        <authorList>
            <person name="Morgan W.R."/>
            <person name="Tartar A."/>
        </authorList>
    </citation>
    <scope>NUCLEOTIDE SEQUENCE</scope>
    <source>
        <strain evidence="3">ARSEF 373</strain>
    </source>
</reference>
<keyword evidence="4" id="KW-1185">Reference proteome</keyword>
<feature type="region of interest" description="Disordered" evidence="1">
    <location>
        <begin position="54"/>
        <end position="75"/>
    </location>
</feature>
<keyword evidence="2" id="KW-0472">Membrane</keyword>
<name>A0AAV2Z4S5_9STRA</name>
<feature type="compositionally biased region" description="Acidic residues" evidence="1">
    <location>
        <begin position="106"/>
        <end position="123"/>
    </location>
</feature>